<evidence type="ECO:0000313" key="3">
    <source>
        <dbReference type="Proteomes" id="UP000295741"/>
    </source>
</evidence>
<dbReference type="Proteomes" id="UP000295741">
    <property type="component" value="Unassembled WGS sequence"/>
</dbReference>
<evidence type="ECO:0000259" key="1">
    <source>
        <dbReference type="Pfam" id="PF12146"/>
    </source>
</evidence>
<name>A0A4R6IV00_9BACT</name>
<dbReference type="Gene3D" id="3.40.50.1820">
    <property type="entry name" value="alpha/beta hydrolase"/>
    <property type="match status" value="1"/>
</dbReference>
<reference evidence="2 3" key="1">
    <citation type="submission" date="2019-03" db="EMBL/GenBank/DDBJ databases">
        <title>Genomic Encyclopedia of Archaeal and Bacterial Type Strains, Phase II (KMG-II): from individual species to whole genera.</title>
        <authorList>
            <person name="Goeker M."/>
        </authorList>
    </citation>
    <scope>NUCLEOTIDE SEQUENCE [LARGE SCALE GENOMIC DNA]</scope>
    <source>
        <strain evidence="2 3">DSM 28323</strain>
    </source>
</reference>
<dbReference type="EMBL" id="SNWP01000011">
    <property type="protein sequence ID" value="TDO26450.1"/>
    <property type="molecule type" value="Genomic_DNA"/>
</dbReference>
<dbReference type="InterPro" id="IPR052920">
    <property type="entry name" value="DNA-binding_regulatory"/>
</dbReference>
<dbReference type="PANTHER" id="PTHR43358:SF4">
    <property type="entry name" value="ALPHA_BETA HYDROLASE FOLD-1 DOMAIN-CONTAINING PROTEIN"/>
    <property type="match status" value="1"/>
</dbReference>
<dbReference type="RefSeq" id="WP_133474299.1">
    <property type="nucleotide sequence ID" value="NZ_SNWP01000011.1"/>
</dbReference>
<proteinExistence type="predicted"/>
<gene>
    <name evidence="2" type="ORF">BC659_1756</name>
</gene>
<keyword evidence="3" id="KW-1185">Reference proteome</keyword>
<dbReference type="OrthoDB" id="9777090at2"/>
<organism evidence="2 3">
    <name type="scientific">Sediminibacterium goheungense</name>
    <dbReference type="NCBI Taxonomy" id="1086393"/>
    <lineage>
        <taxon>Bacteria</taxon>
        <taxon>Pseudomonadati</taxon>
        <taxon>Bacteroidota</taxon>
        <taxon>Chitinophagia</taxon>
        <taxon>Chitinophagales</taxon>
        <taxon>Chitinophagaceae</taxon>
        <taxon>Sediminibacterium</taxon>
    </lineage>
</organism>
<comment type="caution">
    <text evidence="2">The sequence shown here is derived from an EMBL/GenBank/DDBJ whole genome shotgun (WGS) entry which is preliminary data.</text>
</comment>
<dbReference type="AlphaFoldDB" id="A0A4R6IV00"/>
<evidence type="ECO:0000313" key="2">
    <source>
        <dbReference type="EMBL" id="TDO26450.1"/>
    </source>
</evidence>
<dbReference type="SUPFAM" id="SSF53474">
    <property type="entry name" value="alpha/beta-Hydrolases"/>
    <property type="match status" value="1"/>
</dbReference>
<dbReference type="InterPro" id="IPR029058">
    <property type="entry name" value="AB_hydrolase_fold"/>
</dbReference>
<protein>
    <recommendedName>
        <fullName evidence="1">Serine aminopeptidase S33 domain-containing protein</fullName>
    </recommendedName>
</protein>
<dbReference type="Pfam" id="PF12146">
    <property type="entry name" value="Hydrolase_4"/>
    <property type="match status" value="1"/>
</dbReference>
<dbReference type="InterPro" id="IPR022742">
    <property type="entry name" value="Hydrolase_4"/>
</dbReference>
<feature type="domain" description="Serine aminopeptidase S33" evidence="1">
    <location>
        <begin position="97"/>
        <end position="209"/>
    </location>
</feature>
<accession>A0A4R6IV00</accession>
<dbReference type="PANTHER" id="PTHR43358">
    <property type="entry name" value="ALPHA/BETA-HYDROLASE"/>
    <property type="match status" value="1"/>
</dbReference>
<sequence>MLPKWLKRIGYTLLVILLLINIMAAFHAYKFTHFYSDAPQVKKPAQMSSGEKLKAVFFGLRYPKSKVIDSLGLPHDTVFLKTADSLQLEGWYAQNDSAKGTILMFHGHGSSKSGIIAEARKLYEMGYHVMLTDFRAHGNSEGNTTSIGIYESRDVKAAYDYVAAKGEQHIIIWGISMGAATALKAIDEFGIKPEKLILEMPFGSLHSAVRGRMKTMGLPAEPLSSLLTFWGGVELGSWAFSHQPATYALKVNCPVLLQWGAGDKRVTEDETNTLFSNLASHDKIMIKYLQSGHESLFKKETGKWVSVMSTFLNKNTY</sequence>